<keyword evidence="4" id="KW-0436">Ligase</keyword>
<protein>
    <submittedName>
        <fullName evidence="4">Ubiquitin--protein ligase</fullName>
    </submittedName>
</protein>
<sequence length="464" mass="53222">MSWTYVLAIAEEIHLAHDIARYKVNDVFKSPSVTVTVTASAKQLVNGIDYAPLAATLLMQILDIEDWPLDNISFIINKEVKLLDIQPDCRSKSTLHSAINQTFVAALVLLNRCGIISRIGVDRNFIWNDLNFFFSDSYESSAQVDYATLHEFVMFVRSVDVHNSSVLQRIINFTRVCSFEQLCLQVMLSYHEKTEEVENMCKKIISLPTELSAPTICVRKKGFKRTFEMIDEHVDVHSNDGGITMGKKFYAAIFKEHKMLAEHLPDNIYVHAFGNRLNILHVLIIGPAGTPFENVPFFFKFKLPHDYPLKPPDGVETWIPMKSNLYQVLLSIQALVLVPEPYYNEAGYESRKEQKEMGDRSRRYNEMATINSLEYLYKIYMEPPNDFKNVIRKFVRNSWPQLHCRINGWISGSAPPLFPVMNSEGFKIALEKANEKLILAVNSTNDQVDDVEFVELSTLLMFNL</sequence>
<dbReference type="Pfam" id="PF00179">
    <property type="entry name" value="UQ_con"/>
    <property type="match status" value="1"/>
</dbReference>
<dbReference type="STRING" id="29172.A0A0D8XVA2"/>
<dbReference type="PANTHER" id="PTHR46116">
    <property type="entry name" value="(E3-INDEPENDENT) E2 UBIQUITIN-CONJUGATING ENZYME"/>
    <property type="match status" value="1"/>
</dbReference>
<keyword evidence="1" id="KW-0808">Transferase</keyword>
<reference evidence="5" key="2">
    <citation type="journal article" date="2016" name="Sci. Rep.">
        <title>Dictyocaulus viviparus genome, variome and transcriptome elucidate lungworm biology and support future intervention.</title>
        <authorList>
            <person name="McNulty S.N."/>
            <person name="Strube C."/>
            <person name="Rosa B.A."/>
            <person name="Martin J.C."/>
            <person name="Tyagi R."/>
            <person name="Choi Y.J."/>
            <person name="Wang Q."/>
            <person name="Hallsworth Pepin K."/>
            <person name="Zhang X."/>
            <person name="Ozersky P."/>
            <person name="Wilson R.K."/>
            <person name="Sternberg P.W."/>
            <person name="Gasser R.B."/>
            <person name="Mitreva M."/>
        </authorList>
    </citation>
    <scope>NUCLEOTIDE SEQUENCE [LARGE SCALE GENOMIC DNA]</scope>
    <source>
        <strain evidence="5">HannoverDv2000</strain>
    </source>
</reference>
<dbReference type="GO" id="GO:0016874">
    <property type="term" value="F:ligase activity"/>
    <property type="evidence" value="ECO:0007669"/>
    <property type="project" value="UniProtKB-KW"/>
</dbReference>
<keyword evidence="2" id="KW-0833">Ubl conjugation pathway</keyword>
<accession>A0A0D8XVA2</accession>
<keyword evidence="5" id="KW-1185">Reference proteome</keyword>
<name>A0A0D8XVA2_DICVI</name>
<evidence type="ECO:0000313" key="4">
    <source>
        <dbReference type="EMBL" id="KJH46281.1"/>
    </source>
</evidence>
<dbReference type="AlphaFoldDB" id="A0A0D8XVA2"/>
<dbReference type="PANTHER" id="PTHR46116:SF15">
    <property type="entry name" value="(E3-INDEPENDENT) E2 UBIQUITIN-CONJUGATING ENZYME"/>
    <property type="match status" value="1"/>
</dbReference>
<evidence type="ECO:0000313" key="5">
    <source>
        <dbReference type="Proteomes" id="UP000053766"/>
    </source>
</evidence>
<dbReference type="GO" id="GO:0061631">
    <property type="term" value="F:ubiquitin conjugating enzyme activity"/>
    <property type="evidence" value="ECO:0007669"/>
    <property type="project" value="TreeGrafter"/>
</dbReference>
<evidence type="ECO:0000256" key="2">
    <source>
        <dbReference type="ARBA" id="ARBA00022786"/>
    </source>
</evidence>
<organism evidence="4 5">
    <name type="scientific">Dictyocaulus viviparus</name>
    <name type="common">Bovine lungworm</name>
    <dbReference type="NCBI Taxonomy" id="29172"/>
    <lineage>
        <taxon>Eukaryota</taxon>
        <taxon>Metazoa</taxon>
        <taxon>Ecdysozoa</taxon>
        <taxon>Nematoda</taxon>
        <taxon>Chromadorea</taxon>
        <taxon>Rhabditida</taxon>
        <taxon>Rhabditina</taxon>
        <taxon>Rhabditomorpha</taxon>
        <taxon>Strongyloidea</taxon>
        <taxon>Metastrongylidae</taxon>
        <taxon>Dictyocaulus</taxon>
    </lineage>
</organism>
<dbReference type="SMART" id="SM00212">
    <property type="entry name" value="UBCc"/>
    <property type="match status" value="1"/>
</dbReference>
<dbReference type="OrthoDB" id="47801at2759"/>
<evidence type="ECO:0000256" key="1">
    <source>
        <dbReference type="ARBA" id="ARBA00022679"/>
    </source>
</evidence>
<dbReference type="EMBL" id="KN716361">
    <property type="protein sequence ID" value="KJH46281.1"/>
    <property type="molecule type" value="Genomic_DNA"/>
</dbReference>
<dbReference type="SUPFAM" id="SSF54495">
    <property type="entry name" value="UBC-like"/>
    <property type="match status" value="1"/>
</dbReference>
<dbReference type="Proteomes" id="UP000053766">
    <property type="component" value="Unassembled WGS sequence"/>
</dbReference>
<reference evidence="4 5" key="1">
    <citation type="submission" date="2013-11" db="EMBL/GenBank/DDBJ databases">
        <title>Draft genome of the bovine lungworm Dictyocaulus viviparus.</title>
        <authorList>
            <person name="Mitreva M."/>
        </authorList>
    </citation>
    <scope>NUCLEOTIDE SEQUENCE [LARGE SCALE GENOMIC DNA]</scope>
    <source>
        <strain evidence="4 5">HannoverDv2000</strain>
    </source>
</reference>
<evidence type="ECO:0000259" key="3">
    <source>
        <dbReference type="PROSITE" id="PS50127"/>
    </source>
</evidence>
<dbReference type="InterPro" id="IPR016135">
    <property type="entry name" value="UBQ-conjugating_enzyme/RWD"/>
</dbReference>
<dbReference type="Gene3D" id="3.10.110.10">
    <property type="entry name" value="Ubiquitin Conjugating Enzyme"/>
    <property type="match status" value="2"/>
</dbReference>
<feature type="domain" description="UBC core" evidence="3">
    <location>
        <begin position="248"/>
        <end position="400"/>
    </location>
</feature>
<proteinExistence type="predicted"/>
<dbReference type="InterPro" id="IPR000608">
    <property type="entry name" value="UBC"/>
</dbReference>
<dbReference type="PROSITE" id="PS50127">
    <property type="entry name" value="UBC_2"/>
    <property type="match status" value="1"/>
</dbReference>
<gene>
    <name evidence="4" type="ORF">DICVIV_07669</name>
</gene>